<evidence type="ECO:0000313" key="2">
    <source>
        <dbReference type="EMBL" id="OSC98766.1"/>
    </source>
</evidence>
<dbReference type="OrthoDB" id="10489320at2759"/>
<feature type="compositionally biased region" description="Low complexity" evidence="1">
    <location>
        <begin position="181"/>
        <end position="197"/>
    </location>
</feature>
<sequence length="327" mass="36335">MPRHTTIGGKKGRDTRRTNRYNLFCVFIREWVARGDANGGSATTMSRIASPYWEVLTDDERAYWRRRAREIYRPTPQDIANAGARGHRFGLTEHDGGGSAVVRLIEFGTPSREHFREWYSELTQSGMLDVISDDLVSTTAFVRGLKRSRSTRRWQDDVHLCSASQPVEPREASPSDLDTHSSLPTSFPSASSPAPTSGIHGDPPIVAPAGFDGQGDPWRPSFVPYLTPPSIVSPSPSELPWPAFIAHDFATVDHYREGGIDSPAYESGGFPQYQSNFLELHGLTDSMVRNPEPSDWTGGEGRFREAQIRTVRGLLAHETCEGHPDGW</sequence>
<dbReference type="Proteomes" id="UP000193067">
    <property type="component" value="Unassembled WGS sequence"/>
</dbReference>
<dbReference type="EMBL" id="KZ084134">
    <property type="protein sequence ID" value="OSC98766.1"/>
    <property type="molecule type" value="Genomic_DNA"/>
</dbReference>
<name>A0A1Y2ICE1_TRAC3</name>
<reference evidence="2 3" key="1">
    <citation type="journal article" date="2015" name="Biotechnol. Biofuels">
        <title>Enhanced degradation of softwood versus hardwood by the white-rot fungus Pycnoporus coccineus.</title>
        <authorList>
            <person name="Couturier M."/>
            <person name="Navarro D."/>
            <person name="Chevret D."/>
            <person name="Henrissat B."/>
            <person name="Piumi F."/>
            <person name="Ruiz-Duenas F.J."/>
            <person name="Martinez A.T."/>
            <person name="Grigoriev I.V."/>
            <person name="Riley R."/>
            <person name="Lipzen A."/>
            <person name="Berrin J.G."/>
            <person name="Master E.R."/>
            <person name="Rosso M.N."/>
        </authorList>
    </citation>
    <scope>NUCLEOTIDE SEQUENCE [LARGE SCALE GENOMIC DNA]</scope>
    <source>
        <strain evidence="2 3">BRFM310</strain>
    </source>
</reference>
<feature type="compositionally biased region" description="Basic and acidic residues" evidence="1">
    <location>
        <begin position="168"/>
        <end position="179"/>
    </location>
</feature>
<dbReference type="Gene3D" id="1.10.30.10">
    <property type="entry name" value="High mobility group box domain"/>
    <property type="match status" value="1"/>
</dbReference>
<evidence type="ECO:0000313" key="3">
    <source>
        <dbReference type="Proteomes" id="UP000193067"/>
    </source>
</evidence>
<dbReference type="InterPro" id="IPR036910">
    <property type="entry name" value="HMG_box_dom_sf"/>
</dbReference>
<dbReference type="AlphaFoldDB" id="A0A1Y2ICE1"/>
<protein>
    <submittedName>
        <fullName evidence="2">Uncharacterized protein</fullName>
    </submittedName>
</protein>
<dbReference type="SUPFAM" id="SSF47095">
    <property type="entry name" value="HMG-box"/>
    <property type="match status" value="1"/>
</dbReference>
<proteinExistence type="predicted"/>
<feature type="region of interest" description="Disordered" evidence="1">
    <location>
        <begin position="162"/>
        <end position="204"/>
    </location>
</feature>
<organism evidence="2 3">
    <name type="scientific">Trametes coccinea (strain BRFM310)</name>
    <name type="common">Pycnoporus coccineus</name>
    <dbReference type="NCBI Taxonomy" id="1353009"/>
    <lineage>
        <taxon>Eukaryota</taxon>
        <taxon>Fungi</taxon>
        <taxon>Dikarya</taxon>
        <taxon>Basidiomycota</taxon>
        <taxon>Agaricomycotina</taxon>
        <taxon>Agaricomycetes</taxon>
        <taxon>Polyporales</taxon>
        <taxon>Polyporaceae</taxon>
        <taxon>Trametes</taxon>
    </lineage>
</organism>
<keyword evidence="3" id="KW-1185">Reference proteome</keyword>
<accession>A0A1Y2ICE1</accession>
<evidence type="ECO:0000256" key="1">
    <source>
        <dbReference type="SAM" id="MobiDB-lite"/>
    </source>
</evidence>
<gene>
    <name evidence="2" type="ORF">PYCCODRAFT_911753</name>
</gene>